<comment type="caution">
    <text evidence="6">The sequence shown here is derived from an EMBL/GenBank/DDBJ whole genome shotgun (WGS) entry which is preliminary data.</text>
</comment>
<dbReference type="InterPro" id="IPR026151">
    <property type="entry name" value="Maspardin"/>
</dbReference>
<feature type="compositionally biased region" description="Polar residues" evidence="4">
    <location>
        <begin position="491"/>
        <end position="509"/>
    </location>
</feature>
<keyword evidence="3" id="KW-0963">Cytoplasm</keyword>
<gene>
    <name evidence="6" type="ORF">NDN08_000437</name>
</gene>
<proteinExistence type="predicted"/>
<feature type="domain" description="AB hydrolase-1" evidence="5">
    <location>
        <begin position="45"/>
        <end position="167"/>
    </location>
</feature>
<feature type="region of interest" description="Disordered" evidence="4">
    <location>
        <begin position="491"/>
        <end position="548"/>
    </location>
</feature>
<protein>
    <recommendedName>
        <fullName evidence="2">Maspardin</fullName>
    </recommendedName>
</protein>
<accession>A0AAV8UN06</accession>
<dbReference type="EMBL" id="JAMWBK010000006">
    <property type="protein sequence ID" value="KAJ8903906.1"/>
    <property type="molecule type" value="Genomic_DNA"/>
</dbReference>
<comment type="subcellular location">
    <subcellularLocation>
        <location evidence="1">Cytoplasm</location>
    </subcellularLocation>
</comment>
<evidence type="ECO:0000256" key="1">
    <source>
        <dbReference type="ARBA" id="ARBA00004496"/>
    </source>
</evidence>
<dbReference type="Proteomes" id="UP001157974">
    <property type="component" value="Unassembled WGS sequence"/>
</dbReference>
<feature type="compositionally biased region" description="Low complexity" evidence="4">
    <location>
        <begin position="521"/>
        <end position="531"/>
    </location>
</feature>
<evidence type="ECO:0000313" key="7">
    <source>
        <dbReference type="Proteomes" id="UP001157974"/>
    </source>
</evidence>
<evidence type="ECO:0000259" key="5">
    <source>
        <dbReference type="Pfam" id="PF00561"/>
    </source>
</evidence>
<evidence type="ECO:0000313" key="6">
    <source>
        <dbReference type="EMBL" id="KAJ8903906.1"/>
    </source>
</evidence>
<feature type="region of interest" description="Disordered" evidence="4">
    <location>
        <begin position="414"/>
        <end position="452"/>
    </location>
</feature>
<dbReference type="CDD" id="cd14279">
    <property type="entry name" value="CUE"/>
    <property type="match status" value="1"/>
</dbReference>
<dbReference type="GO" id="GO:0005737">
    <property type="term" value="C:cytoplasm"/>
    <property type="evidence" value="ECO:0007669"/>
    <property type="project" value="UniProtKB-SubCell"/>
</dbReference>
<dbReference type="InterPro" id="IPR029058">
    <property type="entry name" value="AB_hydrolase_fold"/>
</dbReference>
<dbReference type="SUPFAM" id="SSF53474">
    <property type="entry name" value="alpha/beta-Hydrolases"/>
    <property type="match status" value="1"/>
</dbReference>
<feature type="compositionally biased region" description="Basic and acidic residues" evidence="4">
    <location>
        <begin position="415"/>
        <end position="433"/>
    </location>
</feature>
<dbReference type="AlphaFoldDB" id="A0AAV8UN06"/>
<name>A0AAV8UN06_9RHOD</name>
<dbReference type="InterPro" id="IPR000073">
    <property type="entry name" value="AB_hydrolase_1"/>
</dbReference>
<dbReference type="Pfam" id="PF00561">
    <property type="entry name" value="Abhydrolase_1"/>
    <property type="match status" value="1"/>
</dbReference>
<evidence type="ECO:0000256" key="2">
    <source>
        <dbReference type="ARBA" id="ARBA00020148"/>
    </source>
</evidence>
<organism evidence="6 7">
    <name type="scientific">Rhodosorus marinus</name>
    <dbReference type="NCBI Taxonomy" id="101924"/>
    <lineage>
        <taxon>Eukaryota</taxon>
        <taxon>Rhodophyta</taxon>
        <taxon>Stylonematophyceae</taxon>
        <taxon>Stylonematales</taxon>
        <taxon>Stylonemataceae</taxon>
        <taxon>Rhodosorus</taxon>
    </lineage>
</organism>
<dbReference type="PANTHER" id="PTHR15913:SF0">
    <property type="entry name" value="MASPARDIN"/>
    <property type="match status" value="1"/>
</dbReference>
<evidence type="ECO:0000256" key="3">
    <source>
        <dbReference type="ARBA" id="ARBA00022490"/>
    </source>
</evidence>
<reference evidence="6 7" key="1">
    <citation type="journal article" date="2023" name="Nat. Commun.">
        <title>Origin of minicircular mitochondrial genomes in red algae.</title>
        <authorList>
            <person name="Lee Y."/>
            <person name="Cho C.H."/>
            <person name="Lee Y.M."/>
            <person name="Park S.I."/>
            <person name="Yang J.H."/>
            <person name="West J.A."/>
            <person name="Bhattacharya D."/>
            <person name="Yoon H.S."/>
        </authorList>
    </citation>
    <scope>NUCLEOTIDE SEQUENCE [LARGE SCALE GENOMIC DNA]</scope>
    <source>
        <strain evidence="6 7">CCMP1338</strain>
        <tissue evidence="6">Whole cell</tissue>
    </source>
</reference>
<evidence type="ECO:0000256" key="4">
    <source>
        <dbReference type="SAM" id="MobiDB-lite"/>
    </source>
</evidence>
<dbReference type="Gene3D" id="3.40.50.1820">
    <property type="entry name" value="alpha/beta hydrolase"/>
    <property type="match status" value="1"/>
</dbReference>
<dbReference type="PANTHER" id="PTHR15913">
    <property type="entry name" value="ACID CLUSTER PROTEIN 33"/>
    <property type="match status" value="1"/>
</dbReference>
<sequence length="548" mass="61573">MGELAKGSEYANFRAWVPRKRIPIGSNKAQTWIYFDWGPTDYPEPLVFIHSTAGSADVFYNQMLDLGKRGYRVVSVEIASYYHVEEFIDAFQLFLDMLNLRVIHMYGAGLGGYLALVYSAHRPEAVKSLVLTHSYANTSKVFTPLRQGPNTLRWMPDFVIRKATQSLLPTGRAELHVAMAVEFILARIEETEHTKLAGRLALMRSSESVKSLKLPDSRITIIDAVNWGNAKGEEASNDLVEMFPRARIAYVKTQGEFIYLSDPDEVNVHLVVHMRRNAPEPSEAQRLPLPARARVKDPIEARKLRELAKEDHLEPEYKYIEEVQSLKTAFPNADVPMLASALSAFNGDLDVVSRLIYDGSIKQSWKGPIAPYIINKLKPRDGAAPARVRLSPAIIEEEHPKHSHDYIARGPISHQAREHRESPSRERQNEKAEPAFPVPAKPARFPSGVDDDEENPLLLVAEKALVAGPETTQGHEPQGLVGILTAEEANSKSPTLKITNEDNQLPQNKSTEDVNPAHITSMSSQRKSPSKSTEKDEDDPWKRYRNVR</sequence>
<keyword evidence="7" id="KW-1185">Reference proteome</keyword>